<comment type="cofactor">
    <cofactor evidence="3">
        <name>FMN</name>
        <dbReference type="ChEBI" id="CHEBI:58210"/>
    </cofactor>
    <text evidence="3">Binds 1 FMN per subunit.</text>
</comment>
<feature type="binding site" evidence="3">
    <location>
        <position position="288"/>
    </location>
    <ligand>
        <name>CTP</name>
        <dbReference type="ChEBI" id="CHEBI:37563"/>
    </ligand>
</feature>
<proteinExistence type="inferred from homology"/>
<dbReference type="Pfam" id="PF04127">
    <property type="entry name" value="DFP"/>
    <property type="match status" value="1"/>
</dbReference>
<keyword evidence="1 3" id="KW-0210">Decarboxylase</keyword>
<dbReference type="GO" id="GO:0015937">
    <property type="term" value="P:coenzyme A biosynthetic process"/>
    <property type="evidence" value="ECO:0007669"/>
    <property type="project" value="UniProtKB-UniRule"/>
</dbReference>
<keyword evidence="3 4" id="KW-0436">Ligase</keyword>
<dbReference type="Gene3D" id="3.40.50.10300">
    <property type="entry name" value="CoaB-like"/>
    <property type="match status" value="1"/>
</dbReference>
<dbReference type="Gene3D" id="3.40.50.1950">
    <property type="entry name" value="Flavin prenyltransferase-like"/>
    <property type="match status" value="1"/>
</dbReference>
<keyword evidence="3" id="KW-0479">Metal-binding</keyword>
<keyword evidence="3" id="KW-0511">Multifunctional enzyme</keyword>
<dbReference type="UniPathway" id="UPA00241">
    <property type="reaction ID" value="UER00353"/>
</dbReference>
<feature type="binding site" evidence="3">
    <location>
        <position position="342"/>
    </location>
    <ligand>
        <name>CTP</name>
        <dbReference type="ChEBI" id="CHEBI:37563"/>
    </ligand>
</feature>
<dbReference type="Pfam" id="PF02441">
    <property type="entry name" value="Flavoprotein"/>
    <property type="match status" value="1"/>
</dbReference>
<dbReference type="NCBIfam" id="TIGR00521">
    <property type="entry name" value="coaBC_dfp"/>
    <property type="match status" value="1"/>
</dbReference>
<comment type="similarity">
    <text evidence="3 4">In the N-terminal section; belongs to the HFCD (homo-oligomeric flavin containing Cys decarboxylase) superfamily.</text>
</comment>
<dbReference type="EMBL" id="PDYF01000045">
    <property type="protein sequence ID" value="PHU33935.1"/>
    <property type="molecule type" value="Genomic_DNA"/>
</dbReference>
<dbReference type="SUPFAM" id="SSF52507">
    <property type="entry name" value="Homo-oligomeric flavin-containing Cys decarboxylases, HFCD"/>
    <property type="match status" value="1"/>
</dbReference>
<dbReference type="EC" id="6.3.2.5" evidence="3"/>
<comment type="pathway">
    <text evidence="3 4">Cofactor biosynthesis; coenzyme A biosynthesis; CoA from (R)-pantothenate: step 2/5.</text>
</comment>
<keyword evidence="3 4" id="KW-0285">Flavoprotein</keyword>
<evidence type="ECO:0000256" key="3">
    <source>
        <dbReference type="HAMAP-Rule" id="MF_02225"/>
    </source>
</evidence>
<comment type="catalytic activity">
    <reaction evidence="3 4">
        <text>N-[(R)-4-phosphopantothenoyl]-L-cysteine + H(+) = (R)-4'-phosphopantetheine + CO2</text>
        <dbReference type="Rhea" id="RHEA:16793"/>
        <dbReference type="ChEBI" id="CHEBI:15378"/>
        <dbReference type="ChEBI" id="CHEBI:16526"/>
        <dbReference type="ChEBI" id="CHEBI:59458"/>
        <dbReference type="ChEBI" id="CHEBI:61723"/>
        <dbReference type="EC" id="4.1.1.36"/>
    </reaction>
</comment>
<feature type="active site" description="Proton donor" evidence="3">
    <location>
        <position position="157"/>
    </location>
</feature>
<dbReference type="AlphaFoldDB" id="A0A2G3DSU2"/>
<dbReference type="GO" id="GO:0004633">
    <property type="term" value="F:phosphopantothenoylcysteine decarboxylase activity"/>
    <property type="evidence" value="ECO:0007669"/>
    <property type="project" value="UniProtKB-UniRule"/>
</dbReference>
<dbReference type="InterPro" id="IPR003382">
    <property type="entry name" value="Flavoprotein"/>
</dbReference>
<accession>A0A2G3DSU2</accession>
<comment type="caution">
    <text evidence="7">The sequence shown here is derived from an EMBL/GenBank/DDBJ whole genome shotgun (WGS) entry which is preliminary data.</text>
</comment>
<dbReference type="RefSeq" id="WP_099392627.1">
    <property type="nucleotide sequence ID" value="NZ_PDYF01000045.1"/>
</dbReference>
<keyword evidence="2 3" id="KW-0456">Lyase</keyword>
<dbReference type="InterPro" id="IPR036551">
    <property type="entry name" value="Flavin_trans-like"/>
</dbReference>
<keyword evidence="3" id="KW-0460">Magnesium</keyword>
<comment type="pathway">
    <text evidence="3 4">Cofactor biosynthesis; coenzyme A biosynthesis; CoA from (R)-pantothenate: step 3/5.</text>
</comment>
<dbReference type="InterPro" id="IPR005252">
    <property type="entry name" value="CoaBC"/>
</dbReference>
<evidence type="ECO:0000259" key="5">
    <source>
        <dbReference type="Pfam" id="PF02441"/>
    </source>
</evidence>
<dbReference type="GO" id="GO:0004632">
    <property type="term" value="F:phosphopantothenate--cysteine ligase activity"/>
    <property type="evidence" value="ECO:0007669"/>
    <property type="project" value="UniProtKB-UniRule"/>
</dbReference>
<dbReference type="SUPFAM" id="SSF102645">
    <property type="entry name" value="CoaB-like"/>
    <property type="match status" value="1"/>
</dbReference>
<feature type="domain" description="Flavoprotein" evidence="5">
    <location>
        <begin position="7"/>
        <end position="171"/>
    </location>
</feature>
<dbReference type="GO" id="GO:0010181">
    <property type="term" value="F:FMN binding"/>
    <property type="evidence" value="ECO:0007669"/>
    <property type="project" value="UniProtKB-UniRule"/>
</dbReference>
<comment type="caution">
    <text evidence="3">Lacks conserved residue(s) required for the propagation of feature annotation.</text>
</comment>
<comment type="catalytic activity">
    <reaction evidence="3 4">
        <text>(R)-4'-phosphopantothenate + L-cysteine + CTP = N-[(R)-4-phosphopantothenoyl]-L-cysteine + CMP + diphosphate + H(+)</text>
        <dbReference type="Rhea" id="RHEA:19397"/>
        <dbReference type="ChEBI" id="CHEBI:10986"/>
        <dbReference type="ChEBI" id="CHEBI:15378"/>
        <dbReference type="ChEBI" id="CHEBI:33019"/>
        <dbReference type="ChEBI" id="CHEBI:35235"/>
        <dbReference type="ChEBI" id="CHEBI:37563"/>
        <dbReference type="ChEBI" id="CHEBI:59458"/>
        <dbReference type="ChEBI" id="CHEBI:60377"/>
        <dbReference type="EC" id="6.3.2.5"/>
    </reaction>
</comment>
<organism evidence="7 8">
    <name type="scientific">Pseudobutyrivibrio ruminis</name>
    <dbReference type="NCBI Taxonomy" id="46206"/>
    <lineage>
        <taxon>Bacteria</taxon>
        <taxon>Bacillati</taxon>
        <taxon>Bacillota</taxon>
        <taxon>Clostridia</taxon>
        <taxon>Lachnospirales</taxon>
        <taxon>Lachnospiraceae</taxon>
        <taxon>Pseudobutyrivibrio</taxon>
    </lineage>
</organism>
<dbReference type="PANTHER" id="PTHR14359:SF6">
    <property type="entry name" value="PHOSPHOPANTOTHENOYLCYSTEINE DECARBOXYLASE"/>
    <property type="match status" value="1"/>
</dbReference>
<dbReference type="HAMAP" id="MF_02225">
    <property type="entry name" value="CoaBC"/>
    <property type="match status" value="1"/>
</dbReference>
<feature type="binding site" evidence="3">
    <location>
        <position position="338"/>
    </location>
    <ligand>
        <name>CTP</name>
        <dbReference type="ChEBI" id="CHEBI:37563"/>
    </ligand>
</feature>
<evidence type="ECO:0000313" key="8">
    <source>
        <dbReference type="Proteomes" id="UP000225889"/>
    </source>
</evidence>
<comment type="cofactor">
    <cofactor evidence="3">
        <name>Mg(2+)</name>
        <dbReference type="ChEBI" id="CHEBI:18420"/>
    </cofactor>
</comment>
<evidence type="ECO:0000313" key="7">
    <source>
        <dbReference type="EMBL" id="PHU33935.1"/>
    </source>
</evidence>
<evidence type="ECO:0000259" key="6">
    <source>
        <dbReference type="Pfam" id="PF04127"/>
    </source>
</evidence>
<comment type="similarity">
    <text evidence="3 4">In the C-terminal section; belongs to the PPC synthetase family.</text>
</comment>
<dbReference type="GO" id="GO:0046872">
    <property type="term" value="F:metal ion binding"/>
    <property type="evidence" value="ECO:0007669"/>
    <property type="project" value="UniProtKB-KW"/>
</dbReference>
<evidence type="ECO:0000256" key="1">
    <source>
        <dbReference type="ARBA" id="ARBA00022793"/>
    </source>
</evidence>
<dbReference type="InterPro" id="IPR007085">
    <property type="entry name" value="DNA/pantothenate-metab_flavo_C"/>
</dbReference>
<feature type="region of interest" description="Phosphopantothenoylcysteine decarboxylase" evidence="3">
    <location>
        <begin position="1"/>
        <end position="189"/>
    </location>
</feature>
<comment type="function">
    <text evidence="3">Catalyzes two sequential steps in the biosynthesis of coenzyme A. In the first step cysteine is conjugated to 4'-phosphopantothenate to form 4-phosphopantothenoylcysteine. In the second step the latter compound is decarboxylated to form 4'-phosphopantotheine.</text>
</comment>
<dbReference type="PANTHER" id="PTHR14359">
    <property type="entry name" value="HOMO-OLIGOMERIC FLAVIN CONTAINING CYS DECARBOXYLASE FAMILY"/>
    <property type="match status" value="1"/>
</dbReference>
<evidence type="ECO:0000256" key="2">
    <source>
        <dbReference type="ARBA" id="ARBA00023239"/>
    </source>
</evidence>
<keyword evidence="3 4" id="KW-0288">FMN</keyword>
<feature type="domain" description="DNA/pantothenate metabolism flavoprotein C-terminal" evidence="6">
    <location>
        <begin position="185"/>
        <end position="394"/>
    </location>
</feature>
<comment type="function">
    <text evidence="4">Catalyzes two steps in the biosynthesis of coenzyme A. In the first step cysteine is conjugated to 4'-phosphopantothenate to form 4-phosphopantothenoylcysteine, in the latter compound is decarboxylated to form 4'-phosphopantotheine.</text>
</comment>
<evidence type="ECO:0000256" key="4">
    <source>
        <dbReference type="RuleBase" id="RU364078"/>
    </source>
</evidence>
<sequence>MLKGKCVVLGVTGSIAAYKIANLASALVKLGADVNVIMTKNATNFINPITFETLTSNKCLVDTFDRNFQFNVEHVALAKRADIFMVAPASANVIAKMAHGIADDMLTTTILAAKCKKLVSPAMNTNMFENQIVQDNLETLKKYGFEIINPASGYLACGDTGAGKMPEPDVLLAYILREIGHEHDLAGKRVLVTAGPTEEAIDPVRFITNHSTGKMGYAIAKVAMERGAEVTLVSGPVSIEPPMFVDIVNIRSAAEMAEAVKSRAADCDIIIKSAAVADYRPINVAAEKIKKKDGEGSTIELERTEDILSYLGEHKKEGQFICGFSMETENMLENSMKKLDKKKVDMIVANNLRTQGAGFGTDTNVVTLITKNDTRELPIMSKDDVAHAIFDTILGK</sequence>
<dbReference type="EC" id="4.1.1.36" evidence="3"/>
<protein>
    <recommendedName>
        <fullName evidence="3">Coenzyme A biosynthesis bifunctional protein CoaBC</fullName>
    </recommendedName>
    <alternativeName>
        <fullName evidence="3">DNA/pantothenate metabolism flavoprotein</fullName>
    </alternativeName>
    <alternativeName>
        <fullName evidence="3">Phosphopantothenoylcysteine synthetase/decarboxylase</fullName>
        <shortName evidence="3">PPCS-PPCDC</shortName>
    </alternativeName>
    <domain>
        <recommendedName>
            <fullName evidence="3">Phosphopantothenoylcysteine decarboxylase</fullName>
            <shortName evidence="3">PPC decarboxylase</shortName>
            <shortName evidence="3">PPC-DC</shortName>
            <ecNumber evidence="3">4.1.1.36</ecNumber>
        </recommendedName>
        <alternativeName>
            <fullName evidence="3">CoaC</fullName>
        </alternativeName>
    </domain>
    <domain>
        <recommendedName>
            <fullName evidence="3">Phosphopantothenate--cysteine ligase</fullName>
            <ecNumber evidence="3">6.3.2.5</ecNumber>
        </recommendedName>
        <alternativeName>
            <fullName evidence="3">CoaB</fullName>
        </alternativeName>
        <alternativeName>
            <fullName evidence="3">Phosphopantothenoylcysteine synthetase</fullName>
            <shortName evidence="3">PPC synthetase</shortName>
            <shortName evidence="3">PPC-S</shortName>
        </alternativeName>
    </domain>
</protein>
<gene>
    <name evidence="3 7" type="primary">coaBC</name>
    <name evidence="7" type="ORF">CSX01_12400</name>
</gene>
<feature type="binding site" evidence="3">
    <location>
        <position position="324"/>
    </location>
    <ligand>
        <name>CTP</name>
        <dbReference type="ChEBI" id="CHEBI:37563"/>
    </ligand>
</feature>
<dbReference type="GO" id="GO:0071513">
    <property type="term" value="C:phosphopantothenoylcysteine decarboxylase complex"/>
    <property type="evidence" value="ECO:0007669"/>
    <property type="project" value="TreeGrafter"/>
</dbReference>
<feature type="region of interest" description="Phosphopantothenate--cysteine ligase" evidence="3">
    <location>
        <begin position="190"/>
        <end position="396"/>
    </location>
</feature>
<dbReference type="GO" id="GO:0015941">
    <property type="term" value="P:pantothenate catabolic process"/>
    <property type="evidence" value="ECO:0007669"/>
    <property type="project" value="InterPro"/>
</dbReference>
<dbReference type="InterPro" id="IPR035929">
    <property type="entry name" value="CoaB-like_sf"/>
</dbReference>
<dbReference type="Proteomes" id="UP000225889">
    <property type="component" value="Unassembled WGS sequence"/>
</dbReference>
<reference evidence="7 8" key="1">
    <citation type="submission" date="2017-10" db="EMBL/GenBank/DDBJ databases">
        <title>Resolving the taxonomy of Roseburia spp., Eubacterium rectale and Agathobacter spp. through phylogenomic analysis.</title>
        <authorList>
            <person name="Sheridan P.O."/>
            <person name="Walker A.W."/>
            <person name="Duncan S.H."/>
            <person name="Scott K.P."/>
            <person name="Toole P.W.O."/>
            <person name="Luis P."/>
            <person name="Flint H.J."/>
        </authorList>
    </citation>
    <scope>NUCLEOTIDE SEQUENCE [LARGE SCALE GENOMIC DNA]</scope>
    <source>
        <strain evidence="7 8">JK626</strain>
    </source>
</reference>
<reference evidence="7 8" key="2">
    <citation type="submission" date="2017-10" db="EMBL/GenBank/DDBJ databases">
        <authorList>
            <person name="Banno H."/>
            <person name="Chua N.-H."/>
        </authorList>
    </citation>
    <scope>NUCLEOTIDE SEQUENCE [LARGE SCALE GENOMIC DNA]</scope>
    <source>
        <strain evidence="7 8">JK626</strain>
    </source>
</reference>
<feature type="binding site" evidence="3">
    <location>
        <position position="278"/>
    </location>
    <ligand>
        <name>CTP</name>
        <dbReference type="ChEBI" id="CHEBI:37563"/>
    </ligand>
</feature>
<name>A0A2G3DSU2_9FIRM</name>